<dbReference type="EMBL" id="JANBPW010001285">
    <property type="protein sequence ID" value="KAJ1945206.1"/>
    <property type="molecule type" value="Genomic_DNA"/>
</dbReference>
<protein>
    <submittedName>
        <fullName evidence="1">Uncharacterized protein</fullName>
    </submittedName>
</protein>
<proteinExistence type="predicted"/>
<comment type="caution">
    <text evidence="1">The sequence shown here is derived from an EMBL/GenBank/DDBJ whole genome shotgun (WGS) entry which is preliminary data.</text>
</comment>
<dbReference type="Proteomes" id="UP001150603">
    <property type="component" value="Unassembled WGS sequence"/>
</dbReference>
<sequence>MATAARERADLQVATARKEAATSVIEAQEQAANSERVAAELAIKVAELAAKDIEMTTKDIEIAAKDAELAAKDAELAAKDAELAAKDAELAAKNAELTAAELVAAESQAVLAQALAMLTNNQKTLSKPAEKELDATNITSDEHTLATTSDDGKDYLATADGELSVTEPAKGSGRKTRRGCRGKRLSKRQNNALASEEAGGPSGNGDGGS</sequence>
<keyword evidence="2" id="KW-1185">Reference proteome</keyword>
<evidence type="ECO:0000313" key="2">
    <source>
        <dbReference type="Proteomes" id="UP001150603"/>
    </source>
</evidence>
<organism evidence="1 2">
    <name type="scientific">Linderina macrospora</name>
    <dbReference type="NCBI Taxonomy" id="4868"/>
    <lineage>
        <taxon>Eukaryota</taxon>
        <taxon>Fungi</taxon>
        <taxon>Fungi incertae sedis</taxon>
        <taxon>Zoopagomycota</taxon>
        <taxon>Kickxellomycotina</taxon>
        <taxon>Kickxellomycetes</taxon>
        <taxon>Kickxellales</taxon>
        <taxon>Kickxellaceae</taxon>
        <taxon>Linderina</taxon>
    </lineage>
</organism>
<name>A0ACC1JBK5_9FUNG</name>
<reference evidence="1" key="1">
    <citation type="submission" date="2022-07" db="EMBL/GenBank/DDBJ databases">
        <title>Phylogenomic reconstructions and comparative analyses of Kickxellomycotina fungi.</title>
        <authorList>
            <person name="Reynolds N.K."/>
            <person name="Stajich J.E."/>
            <person name="Barry K."/>
            <person name="Grigoriev I.V."/>
            <person name="Crous P."/>
            <person name="Smith M.E."/>
        </authorList>
    </citation>
    <scope>NUCLEOTIDE SEQUENCE</scope>
    <source>
        <strain evidence="1">NRRL 5244</strain>
    </source>
</reference>
<evidence type="ECO:0000313" key="1">
    <source>
        <dbReference type="EMBL" id="KAJ1945206.1"/>
    </source>
</evidence>
<accession>A0ACC1JBK5</accession>
<gene>
    <name evidence="1" type="ORF">FBU59_002377</name>
</gene>